<dbReference type="Pfam" id="PF00156">
    <property type="entry name" value="Pribosyltran"/>
    <property type="match status" value="1"/>
</dbReference>
<proteinExistence type="predicted"/>
<dbReference type="PANTHER" id="PTHR43218:SF1">
    <property type="entry name" value="PHOSPHORIBOSYLTRANSFERASE"/>
    <property type="match status" value="1"/>
</dbReference>
<evidence type="ECO:0000259" key="1">
    <source>
        <dbReference type="Pfam" id="PF00156"/>
    </source>
</evidence>
<name>A0A7J3VTI1_CALS0</name>
<comment type="caution">
    <text evidence="2">The sequence shown here is derived from an EMBL/GenBank/DDBJ whole genome shotgun (WGS) entry which is preliminary data.</text>
</comment>
<reference evidence="2" key="1">
    <citation type="journal article" date="2020" name="mSystems">
        <title>Genome- and Community-Level Interaction Insights into Carbon Utilization and Element Cycling Functions of Hydrothermarchaeota in Hydrothermal Sediment.</title>
        <authorList>
            <person name="Zhou Z."/>
            <person name="Liu Y."/>
            <person name="Xu W."/>
            <person name="Pan J."/>
            <person name="Luo Z.H."/>
            <person name="Li M."/>
        </authorList>
    </citation>
    <scope>NUCLEOTIDE SEQUENCE [LARGE SCALE GENOMIC DNA]</scope>
    <source>
        <strain evidence="2">SpSt-1074</strain>
    </source>
</reference>
<keyword evidence="2" id="KW-0328">Glycosyltransferase</keyword>
<dbReference type="NCBIfam" id="NF005592">
    <property type="entry name" value="PRK07322.1"/>
    <property type="match status" value="1"/>
</dbReference>
<dbReference type="SUPFAM" id="SSF53271">
    <property type="entry name" value="PRTase-like"/>
    <property type="match status" value="1"/>
</dbReference>
<dbReference type="InterPro" id="IPR000836">
    <property type="entry name" value="PRTase_dom"/>
</dbReference>
<feature type="domain" description="Phosphoribosyltransferase" evidence="1">
    <location>
        <begin position="54"/>
        <end position="178"/>
    </location>
</feature>
<dbReference type="EMBL" id="DRXH01000133">
    <property type="protein sequence ID" value="HHM44427.1"/>
    <property type="molecule type" value="Genomic_DNA"/>
</dbReference>
<protein>
    <submittedName>
        <fullName evidence="2">Adenine phosphoribosyltransferase</fullName>
        <ecNumber evidence="2">2.4.2.7</ecNumber>
    </submittedName>
</protein>
<organism evidence="2">
    <name type="scientific">Caldiarchaeum subterraneum</name>
    <dbReference type="NCBI Taxonomy" id="311458"/>
    <lineage>
        <taxon>Archaea</taxon>
        <taxon>Nitrososphaerota</taxon>
        <taxon>Candidatus Caldarchaeales</taxon>
        <taxon>Candidatus Caldarchaeaceae</taxon>
        <taxon>Candidatus Caldarchaeum</taxon>
    </lineage>
</organism>
<keyword evidence="2" id="KW-0808">Transferase</keyword>
<dbReference type="EC" id="2.4.2.7" evidence="2"/>
<dbReference type="Gene3D" id="3.40.50.2020">
    <property type="match status" value="1"/>
</dbReference>
<dbReference type="AlphaFoldDB" id="A0A7J3VTI1"/>
<gene>
    <name evidence="2" type="ORF">ENM31_03930</name>
</gene>
<accession>A0A7J3VTI1</accession>
<dbReference type="InterPro" id="IPR029057">
    <property type="entry name" value="PRTase-like"/>
</dbReference>
<dbReference type="GO" id="GO:0003999">
    <property type="term" value="F:adenine phosphoribosyltransferase activity"/>
    <property type="evidence" value="ECO:0007669"/>
    <property type="project" value="UniProtKB-EC"/>
</dbReference>
<dbReference type="CDD" id="cd06223">
    <property type="entry name" value="PRTases_typeI"/>
    <property type="match status" value="1"/>
</dbReference>
<sequence length="198" mass="22679">MTDVGAAGLEALILEYDGRPYYELEVRNFRRQLPLIQVSPDTWIAYFDSLGDREFIEHCARILAEQLTDCEVLLTSESKGIPLVHEIAMILKHPRYIVCRKERKAFMQNPIAVKYRPITSMKELELVIDGRYVPYIRGRKVGIVDDIVSTRNTMEAMERIVELAGGTVVKKATVLVEGEHHKDVFYLGVLPIFKKTNL</sequence>
<dbReference type="PANTHER" id="PTHR43218">
    <property type="entry name" value="PHOSPHORIBOSYLTRANSFERASE-RELATED"/>
    <property type="match status" value="1"/>
</dbReference>
<evidence type="ECO:0000313" key="2">
    <source>
        <dbReference type="EMBL" id="HHM44427.1"/>
    </source>
</evidence>